<evidence type="ECO:0000313" key="13">
    <source>
        <dbReference type="Proteomes" id="UP001623041"/>
    </source>
</evidence>
<dbReference type="Proteomes" id="UP001623041">
    <property type="component" value="Unassembled WGS sequence"/>
</dbReference>
<dbReference type="Gene3D" id="6.10.250.690">
    <property type="match status" value="1"/>
</dbReference>
<keyword evidence="13" id="KW-1185">Reference proteome</keyword>
<keyword evidence="3 8" id="KW-0597">Phosphoprotein</keyword>
<evidence type="ECO:0000256" key="5">
    <source>
        <dbReference type="ARBA" id="ARBA00023015"/>
    </source>
</evidence>
<feature type="modified residue" description="4-aspartylphosphate" evidence="8">
    <location>
        <position position="53"/>
    </location>
</feature>
<dbReference type="InterPro" id="IPR036388">
    <property type="entry name" value="WH-like_DNA-bd_sf"/>
</dbReference>
<sequence length="233" mass="26536">MKKRILVVEDEKQIAKILKIELEFEGYEVVVAYDGKSGLQAALSEQLDLILLDVMLPEMNGIEVLRKIRVENNVLPIILLTARNMTMDKVTGLDQGANDYITKPFEMEEVLARIRSCLRQNSIAVKAVQQSEETVLSIGDLTVNLDTREVIRSGSSITLTPKEFDLLAYLLSNKNKIVTRENIILHVWGYEYEGETNVIDVFIRHLRKKIEEGFSDPTIIQTIRGIGYTIREK</sequence>
<evidence type="ECO:0000259" key="11">
    <source>
        <dbReference type="PROSITE" id="PS51755"/>
    </source>
</evidence>
<dbReference type="PROSITE" id="PS51755">
    <property type="entry name" value="OMPR_PHOB"/>
    <property type="match status" value="1"/>
</dbReference>
<evidence type="ECO:0000256" key="8">
    <source>
        <dbReference type="PROSITE-ProRule" id="PRU00169"/>
    </source>
</evidence>
<feature type="domain" description="Response regulatory" evidence="10">
    <location>
        <begin position="4"/>
        <end position="118"/>
    </location>
</feature>
<name>A0ABW8R9R7_9BACI</name>
<evidence type="ECO:0000256" key="6">
    <source>
        <dbReference type="ARBA" id="ARBA00023125"/>
    </source>
</evidence>
<keyword evidence="7" id="KW-0804">Transcription</keyword>
<dbReference type="InterPro" id="IPR001867">
    <property type="entry name" value="OmpR/PhoB-type_DNA-bd"/>
</dbReference>
<feature type="domain" description="OmpR/PhoB-type" evidence="11">
    <location>
        <begin position="133"/>
        <end position="232"/>
    </location>
</feature>
<accession>A0ABW8R9R7</accession>
<keyword evidence="6 9" id="KW-0238">DNA-binding</keyword>
<evidence type="ECO:0000256" key="4">
    <source>
        <dbReference type="ARBA" id="ARBA00023012"/>
    </source>
</evidence>
<dbReference type="SMART" id="SM00862">
    <property type="entry name" value="Trans_reg_C"/>
    <property type="match status" value="1"/>
</dbReference>
<protein>
    <submittedName>
        <fullName evidence="12">Response regulator transcription factor</fullName>
    </submittedName>
</protein>
<evidence type="ECO:0000256" key="2">
    <source>
        <dbReference type="ARBA" id="ARBA00022490"/>
    </source>
</evidence>
<organism evidence="12 13">
    <name type="scientific">Bacillus salipaludis</name>
    <dbReference type="NCBI Taxonomy" id="2547811"/>
    <lineage>
        <taxon>Bacteria</taxon>
        <taxon>Bacillati</taxon>
        <taxon>Bacillota</taxon>
        <taxon>Bacilli</taxon>
        <taxon>Bacillales</taxon>
        <taxon>Bacillaceae</taxon>
        <taxon>Bacillus</taxon>
    </lineage>
</organism>
<dbReference type="InterPro" id="IPR016032">
    <property type="entry name" value="Sig_transdc_resp-reg_C-effctor"/>
</dbReference>
<dbReference type="Gene3D" id="3.40.50.2300">
    <property type="match status" value="1"/>
</dbReference>
<evidence type="ECO:0000256" key="1">
    <source>
        <dbReference type="ARBA" id="ARBA00004496"/>
    </source>
</evidence>
<comment type="subcellular location">
    <subcellularLocation>
        <location evidence="1">Cytoplasm</location>
    </subcellularLocation>
</comment>
<evidence type="ECO:0000256" key="9">
    <source>
        <dbReference type="PROSITE-ProRule" id="PRU01091"/>
    </source>
</evidence>
<dbReference type="SUPFAM" id="SSF52172">
    <property type="entry name" value="CheY-like"/>
    <property type="match status" value="1"/>
</dbReference>
<dbReference type="RefSeq" id="WP_406578890.1">
    <property type="nucleotide sequence ID" value="NZ_JBJHQH010000001.1"/>
</dbReference>
<dbReference type="SMART" id="SM00448">
    <property type="entry name" value="REC"/>
    <property type="match status" value="1"/>
</dbReference>
<dbReference type="CDD" id="cd17574">
    <property type="entry name" value="REC_OmpR"/>
    <property type="match status" value="1"/>
</dbReference>
<evidence type="ECO:0000256" key="7">
    <source>
        <dbReference type="ARBA" id="ARBA00023163"/>
    </source>
</evidence>
<reference evidence="12 13" key="1">
    <citation type="submission" date="2024-11" db="EMBL/GenBank/DDBJ databases">
        <authorList>
            <person name="Lucas J.A."/>
        </authorList>
    </citation>
    <scope>NUCLEOTIDE SEQUENCE [LARGE SCALE GENOMIC DNA]</scope>
    <source>
        <strain evidence="12 13">Z 5.4</strain>
    </source>
</reference>
<keyword evidence="4" id="KW-0902">Two-component regulatory system</keyword>
<dbReference type="CDD" id="cd00383">
    <property type="entry name" value="trans_reg_C"/>
    <property type="match status" value="1"/>
</dbReference>
<evidence type="ECO:0000313" key="12">
    <source>
        <dbReference type="EMBL" id="MFK9090190.1"/>
    </source>
</evidence>
<dbReference type="Pfam" id="PF00486">
    <property type="entry name" value="Trans_reg_C"/>
    <property type="match status" value="1"/>
</dbReference>
<keyword evidence="2" id="KW-0963">Cytoplasm</keyword>
<dbReference type="EMBL" id="JBJHQH010000001">
    <property type="protein sequence ID" value="MFK9090190.1"/>
    <property type="molecule type" value="Genomic_DNA"/>
</dbReference>
<dbReference type="PANTHER" id="PTHR48111:SF22">
    <property type="entry name" value="REGULATOR OF RPOS"/>
    <property type="match status" value="1"/>
</dbReference>
<dbReference type="SUPFAM" id="SSF46894">
    <property type="entry name" value="C-terminal effector domain of the bipartite response regulators"/>
    <property type="match status" value="1"/>
</dbReference>
<dbReference type="InterPro" id="IPR039420">
    <property type="entry name" value="WalR-like"/>
</dbReference>
<gene>
    <name evidence="12" type="ORF">ACJEBI_01675</name>
</gene>
<evidence type="ECO:0000256" key="3">
    <source>
        <dbReference type="ARBA" id="ARBA00022553"/>
    </source>
</evidence>
<comment type="caution">
    <text evidence="12">The sequence shown here is derived from an EMBL/GenBank/DDBJ whole genome shotgun (WGS) entry which is preliminary data.</text>
</comment>
<dbReference type="InterPro" id="IPR011006">
    <property type="entry name" value="CheY-like_superfamily"/>
</dbReference>
<evidence type="ECO:0000259" key="10">
    <source>
        <dbReference type="PROSITE" id="PS50110"/>
    </source>
</evidence>
<dbReference type="PANTHER" id="PTHR48111">
    <property type="entry name" value="REGULATOR OF RPOS"/>
    <property type="match status" value="1"/>
</dbReference>
<dbReference type="InterPro" id="IPR001789">
    <property type="entry name" value="Sig_transdc_resp-reg_receiver"/>
</dbReference>
<feature type="DNA-binding region" description="OmpR/PhoB-type" evidence="9">
    <location>
        <begin position="133"/>
        <end position="232"/>
    </location>
</feature>
<dbReference type="PROSITE" id="PS50110">
    <property type="entry name" value="RESPONSE_REGULATORY"/>
    <property type="match status" value="1"/>
</dbReference>
<keyword evidence="5" id="KW-0805">Transcription regulation</keyword>
<proteinExistence type="predicted"/>
<dbReference type="Pfam" id="PF00072">
    <property type="entry name" value="Response_reg"/>
    <property type="match status" value="1"/>
</dbReference>
<dbReference type="Gene3D" id="1.10.10.10">
    <property type="entry name" value="Winged helix-like DNA-binding domain superfamily/Winged helix DNA-binding domain"/>
    <property type="match status" value="1"/>
</dbReference>